<dbReference type="Gene3D" id="2.20.25.10">
    <property type="match status" value="1"/>
</dbReference>
<accession>A0A1B2J970</accession>
<dbReference type="PANTHER" id="PTHR12773">
    <property type="entry name" value="UPF0315 PROTEIN-RELATED"/>
    <property type="match status" value="1"/>
</dbReference>
<comment type="similarity">
    <text evidence="3">Belongs to the TRM112 family.</text>
</comment>
<evidence type="ECO:0000313" key="8">
    <source>
        <dbReference type="EMBL" id="ANZ74546.1"/>
    </source>
</evidence>
<evidence type="ECO:0000256" key="4">
    <source>
        <dbReference type="ARBA" id="ARBA00022490"/>
    </source>
</evidence>
<dbReference type="GO" id="GO:0030488">
    <property type="term" value="P:tRNA methylation"/>
    <property type="evidence" value="ECO:0007669"/>
    <property type="project" value="TreeGrafter"/>
</dbReference>
<dbReference type="OrthoDB" id="2187549at2759"/>
<comment type="subcellular location">
    <subcellularLocation>
        <location evidence="2">Cytoplasm</location>
    </subcellularLocation>
    <subcellularLocation>
        <location evidence="1">Nucleus</location>
    </subcellularLocation>
</comment>
<evidence type="ECO:0000256" key="3">
    <source>
        <dbReference type="ARBA" id="ARBA00007980"/>
    </source>
</evidence>
<dbReference type="PANTHER" id="PTHR12773:SF0">
    <property type="entry name" value="MULTIFUNCTIONAL METHYLTRANSFERASE SUBUNIT TRM112-LIKE PROTEIN"/>
    <property type="match status" value="1"/>
</dbReference>
<dbReference type="FunFam" id="2.20.25.10:FF:000021">
    <property type="entry name" value="Multifunctional methyltransferase subunit trm112"/>
    <property type="match status" value="1"/>
</dbReference>
<evidence type="ECO:0000313" key="9">
    <source>
        <dbReference type="Proteomes" id="UP000094565"/>
    </source>
</evidence>
<protein>
    <recommendedName>
        <fullName evidence="6">Multifunctional methyltransferase subunit trm112</fullName>
    </recommendedName>
    <alternativeName>
        <fullName evidence="7">eRF1 methyltransferase subunit trm112</fullName>
    </alternativeName>
</protein>
<name>A0A1B2J970_PICPA</name>
<dbReference type="InterPro" id="IPR005651">
    <property type="entry name" value="Trm112-like"/>
</dbReference>
<keyword evidence="4" id="KW-0963">Cytoplasm</keyword>
<dbReference type="Pfam" id="PF03966">
    <property type="entry name" value="Trm112p"/>
    <property type="match status" value="1"/>
</dbReference>
<evidence type="ECO:0000256" key="7">
    <source>
        <dbReference type="ARBA" id="ARBA00083044"/>
    </source>
</evidence>
<dbReference type="GO" id="GO:0005634">
    <property type="term" value="C:nucleus"/>
    <property type="evidence" value="ECO:0007669"/>
    <property type="project" value="UniProtKB-SubCell"/>
</dbReference>
<dbReference type="GO" id="GO:0046982">
    <property type="term" value="F:protein heterodimerization activity"/>
    <property type="evidence" value="ECO:0007669"/>
    <property type="project" value="InterPro"/>
</dbReference>
<evidence type="ECO:0000256" key="6">
    <source>
        <dbReference type="ARBA" id="ARBA00069342"/>
    </source>
</evidence>
<proteinExistence type="inferred from homology"/>
<sequence>MKFLTTNFVRCAIKSCDGAVNSFPLKYSEIELVQEEQDFQPEFILGILPRLDWPAVLKVAADLGNTSLPSQLPELDISDPSNEILLKDLHTLLIETQLVQGKMICENCNHVYHIKDSIPNFLLPPHLAN</sequence>
<organism evidence="8 9">
    <name type="scientific">Komagataella pastoris</name>
    <name type="common">Yeast</name>
    <name type="synonym">Pichia pastoris</name>
    <dbReference type="NCBI Taxonomy" id="4922"/>
    <lineage>
        <taxon>Eukaryota</taxon>
        <taxon>Fungi</taxon>
        <taxon>Dikarya</taxon>
        <taxon>Ascomycota</taxon>
        <taxon>Saccharomycotina</taxon>
        <taxon>Pichiomycetes</taxon>
        <taxon>Pichiales</taxon>
        <taxon>Pichiaceae</taxon>
        <taxon>Komagataella</taxon>
    </lineage>
</organism>
<dbReference type="GO" id="GO:0005737">
    <property type="term" value="C:cytoplasm"/>
    <property type="evidence" value="ECO:0007669"/>
    <property type="project" value="UniProtKB-SubCell"/>
</dbReference>
<dbReference type="Proteomes" id="UP000094565">
    <property type="component" value="Chromosome 1"/>
</dbReference>
<evidence type="ECO:0000256" key="5">
    <source>
        <dbReference type="ARBA" id="ARBA00023242"/>
    </source>
</evidence>
<dbReference type="SUPFAM" id="SSF158997">
    <property type="entry name" value="Trm112p-like"/>
    <property type="match status" value="1"/>
</dbReference>
<dbReference type="InterPro" id="IPR039127">
    <property type="entry name" value="Trm112"/>
</dbReference>
<dbReference type="GO" id="GO:0070476">
    <property type="term" value="P:rRNA (guanine-N7)-methylation"/>
    <property type="evidence" value="ECO:0007669"/>
    <property type="project" value="TreeGrafter"/>
</dbReference>
<keyword evidence="9" id="KW-1185">Reference proteome</keyword>
<evidence type="ECO:0000256" key="2">
    <source>
        <dbReference type="ARBA" id="ARBA00004496"/>
    </source>
</evidence>
<dbReference type="AlphaFoldDB" id="A0A1B2J970"/>
<reference evidence="8 9" key="1">
    <citation type="submission" date="2016-02" db="EMBL/GenBank/DDBJ databases">
        <title>Comparative genomic and transcriptomic foundation for Pichia pastoris.</title>
        <authorList>
            <person name="Love K.R."/>
            <person name="Shah K.A."/>
            <person name="Whittaker C.A."/>
            <person name="Wu J."/>
            <person name="Bartlett M.C."/>
            <person name="Ma D."/>
            <person name="Leeson R.L."/>
            <person name="Priest M."/>
            <person name="Young S.K."/>
            <person name="Love J.C."/>
        </authorList>
    </citation>
    <scope>NUCLEOTIDE SEQUENCE [LARGE SCALE GENOMIC DNA]</scope>
    <source>
        <strain evidence="8 9">ATCC 28485</strain>
    </source>
</reference>
<dbReference type="EMBL" id="CP014584">
    <property type="protein sequence ID" value="ANZ74546.1"/>
    <property type="molecule type" value="Genomic_DNA"/>
</dbReference>
<evidence type="ECO:0000256" key="1">
    <source>
        <dbReference type="ARBA" id="ARBA00004123"/>
    </source>
</evidence>
<gene>
    <name evidence="8" type="primary">TRM112</name>
    <name evidence="8" type="ORF">ATY40_BA7500682</name>
</gene>
<keyword evidence="5" id="KW-0539">Nucleus</keyword>